<dbReference type="EMBL" id="MHIL01000010">
    <property type="protein sequence ID" value="OGY52076.1"/>
    <property type="molecule type" value="Genomic_DNA"/>
</dbReference>
<proteinExistence type="predicted"/>
<dbReference type="STRING" id="1797542.A3J59_04130"/>
<evidence type="ECO:0000256" key="1">
    <source>
        <dbReference type="SAM" id="Coils"/>
    </source>
</evidence>
<evidence type="ECO:0000313" key="2">
    <source>
        <dbReference type="EMBL" id="OGY52076.1"/>
    </source>
</evidence>
<gene>
    <name evidence="2" type="ORF">A3J59_04130</name>
</gene>
<name>A0A1G1YJT9_9BACT</name>
<feature type="coiled-coil region" evidence="1">
    <location>
        <begin position="26"/>
        <end position="81"/>
    </location>
</feature>
<protein>
    <submittedName>
        <fullName evidence="2">Uncharacterized protein</fullName>
    </submittedName>
</protein>
<accession>A0A1G1YJT9</accession>
<dbReference type="AlphaFoldDB" id="A0A1G1YJT9"/>
<organism evidence="2 3">
    <name type="scientific">Candidatus Buchananbacteria bacterium RIFCSPHIGHO2_02_FULL_56_16</name>
    <dbReference type="NCBI Taxonomy" id="1797542"/>
    <lineage>
        <taxon>Bacteria</taxon>
        <taxon>Candidatus Buchananiibacteriota</taxon>
    </lineage>
</organism>
<dbReference type="Proteomes" id="UP000177310">
    <property type="component" value="Unassembled WGS sequence"/>
</dbReference>
<sequence length="181" mass="21335">MDEIDSKDLKEINRTMKSFPRLLKKYRQMETAFRDLQGENRRIKAELSKLRADHQRTRAELRDLRHELRAHREGHEQLKAKFQANQVQKEAETAYLENELEASYRIINQMIAEHDVTLSNREAAIDRSIQLGLKPPLGLRISGRNRLIGLFDRNRLTRGNADDDIDREVREILRNAPRDEP</sequence>
<evidence type="ECO:0000313" key="3">
    <source>
        <dbReference type="Proteomes" id="UP000177310"/>
    </source>
</evidence>
<reference evidence="2 3" key="1">
    <citation type="journal article" date="2016" name="Nat. Commun.">
        <title>Thousands of microbial genomes shed light on interconnected biogeochemical processes in an aquifer system.</title>
        <authorList>
            <person name="Anantharaman K."/>
            <person name="Brown C.T."/>
            <person name="Hug L.A."/>
            <person name="Sharon I."/>
            <person name="Castelle C.J."/>
            <person name="Probst A.J."/>
            <person name="Thomas B.C."/>
            <person name="Singh A."/>
            <person name="Wilkins M.J."/>
            <person name="Karaoz U."/>
            <person name="Brodie E.L."/>
            <person name="Williams K.H."/>
            <person name="Hubbard S.S."/>
            <person name="Banfield J.F."/>
        </authorList>
    </citation>
    <scope>NUCLEOTIDE SEQUENCE [LARGE SCALE GENOMIC DNA]</scope>
</reference>
<comment type="caution">
    <text evidence="2">The sequence shown here is derived from an EMBL/GenBank/DDBJ whole genome shotgun (WGS) entry which is preliminary data.</text>
</comment>
<keyword evidence="1" id="KW-0175">Coiled coil</keyword>